<dbReference type="Proteomes" id="UP001194580">
    <property type="component" value="Unassembled WGS sequence"/>
</dbReference>
<feature type="region of interest" description="Disordered" evidence="10">
    <location>
        <begin position="447"/>
        <end position="473"/>
    </location>
</feature>
<dbReference type="EC" id="2.7.11.1" evidence="1"/>
<feature type="compositionally biased region" description="Low complexity" evidence="10">
    <location>
        <begin position="925"/>
        <end position="939"/>
    </location>
</feature>
<evidence type="ECO:0000256" key="6">
    <source>
        <dbReference type="ARBA" id="ARBA00022840"/>
    </source>
</evidence>
<dbReference type="FunFam" id="3.30.200.20:FF:000206">
    <property type="entry name" value="Serine/threonine-protein kinase Ssp1"/>
    <property type="match status" value="1"/>
</dbReference>
<feature type="compositionally biased region" description="Low complexity" evidence="10">
    <location>
        <begin position="900"/>
        <end position="916"/>
    </location>
</feature>
<feature type="compositionally biased region" description="Polar residues" evidence="10">
    <location>
        <begin position="194"/>
        <end position="220"/>
    </location>
</feature>
<gene>
    <name evidence="12" type="ORF">BGZ95_002903</name>
</gene>
<evidence type="ECO:0000313" key="12">
    <source>
        <dbReference type="EMBL" id="KAG0267195.1"/>
    </source>
</evidence>
<dbReference type="Pfam" id="PF00069">
    <property type="entry name" value="Pkinase"/>
    <property type="match status" value="2"/>
</dbReference>
<dbReference type="InterPro" id="IPR000719">
    <property type="entry name" value="Prot_kinase_dom"/>
</dbReference>
<reference evidence="12" key="1">
    <citation type="journal article" date="2020" name="Fungal Divers.">
        <title>Resolving the Mortierellaceae phylogeny through synthesis of multi-gene phylogenetics and phylogenomics.</title>
        <authorList>
            <person name="Vandepol N."/>
            <person name="Liber J."/>
            <person name="Desiro A."/>
            <person name="Na H."/>
            <person name="Kennedy M."/>
            <person name="Barry K."/>
            <person name="Grigoriev I.V."/>
            <person name="Miller A.N."/>
            <person name="O'Donnell K."/>
            <person name="Stajich J.E."/>
            <person name="Bonito G."/>
        </authorList>
    </citation>
    <scope>NUCLEOTIDE SEQUENCE</scope>
    <source>
        <strain evidence="12">NRRL 28262</strain>
    </source>
</reference>
<feature type="compositionally biased region" description="Low complexity" evidence="10">
    <location>
        <begin position="59"/>
        <end position="69"/>
    </location>
</feature>
<evidence type="ECO:0000256" key="10">
    <source>
        <dbReference type="SAM" id="MobiDB-lite"/>
    </source>
</evidence>
<feature type="domain" description="Protein kinase" evidence="11">
    <location>
        <begin position="247"/>
        <end position="636"/>
    </location>
</feature>
<feature type="compositionally biased region" description="Low complexity" evidence="10">
    <location>
        <begin position="524"/>
        <end position="538"/>
    </location>
</feature>
<keyword evidence="13" id="KW-1185">Reference proteome</keyword>
<proteinExistence type="predicted"/>
<feature type="compositionally biased region" description="Basic and acidic residues" evidence="10">
    <location>
        <begin position="944"/>
        <end position="953"/>
    </location>
</feature>
<dbReference type="PANTHER" id="PTHR43895:SF152">
    <property type="entry name" value="SERINE_THREONINE-PROTEIN KINASE TOS3"/>
    <property type="match status" value="1"/>
</dbReference>
<dbReference type="SUPFAM" id="SSF56112">
    <property type="entry name" value="Protein kinase-like (PK-like)"/>
    <property type="match status" value="1"/>
</dbReference>
<name>A0AAD4D4W5_9FUNG</name>
<feature type="region of interest" description="Disordered" evidence="10">
    <location>
        <begin position="749"/>
        <end position="802"/>
    </location>
</feature>
<dbReference type="CDD" id="cd14008">
    <property type="entry name" value="STKc_LKB1_CaMKK"/>
    <property type="match status" value="1"/>
</dbReference>
<feature type="compositionally biased region" description="Basic and acidic residues" evidence="10">
    <location>
        <begin position="15"/>
        <end position="29"/>
    </location>
</feature>
<keyword evidence="6 9" id="KW-0067">ATP-binding</keyword>
<organism evidence="12 13">
    <name type="scientific">Linnemannia exigua</name>
    <dbReference type="NCBI Taxonomy" id="604196"/>
    <lineage>
        <taxon>Eukaryota</taxon>
        <taxon>Fungi</taxon>
        <taxon>Fungi incertae sedis</taxon>
        <taxon>Mucoromycota</taxon>
        <taxon>Mortierellomycotina</taxon>
        <taxon>Mortierellomycetes</taxon>
        <taxon>Mortierellales</taxon>
        <taxon>Mortierellaceae</taxon>
        <taxon>Linnemannia</taxon>
    </lineage>
</organism>
<dbReference type="GO" id="GO:0007165">
    <property type="term" value="P:signal transduction"/>
    <property type="evidence" value="ECO:0007669"/>
    <property type="project" value="TreeGrafter"/>
</dbReference>
<dbReference type="PROSITE" id="PS00108">
    <property type="entry name" value="PROTEIN_KINASE_ST"/>
    <property type="match status" value="1"/>
</dbReference>
<feature type="compositionally biased region" description="Polar residues" evidence="10">
    <location>
        <begin position="161"/>
        <end position="187"/>
    </location>
</feature>
<dbReference type="InterPro" id="IPR008271">
    <property type="entry name" value="Ser/Thr_kinase_AS"/>
</dbReference>
<dbReference type="SMART" id="SM00220">
    <property type="entry name" value="S_TKc"/>
    <property type="match status" value="1"/>
</dbReference>
<comment type="catalytic activity">
    <reaction evidence="7">
        <text>L-threonyl-[protein] + ATP = O-phospho-L-threonyl-[protein] + ADP + H(+)</text>
        <dbReference type="Rhea" id="RHEA:46608"/>
        <dbReference type="Rhea" id="RHEA-COMP:11060"/>
        <dbReference type="Rhea" id="RHEA-COMP:11605"/>
        <dbReference type="ChEBI" id="CHEBI:15378"/>
        <dbReference type="ChEBI" id="CHEBI:30013"/>
        <dbReference type="ChEBI" id="CHEBI:30616"/>
        <dbReference type="ChEBI" id="CHEBI:61977"/>
        <dbReference type="ChEBI" id="CHEBI:456216"/>
        <dbReference type="EC" id="2.7.11.1"/>
    </reaction>
</comment>
<feature type="region of interest" description="Disordered" evidence="10">
    <location>
        <begin position="524"/>
        <end position="545"/>
    </location>
</feature>
<comment type="caution">
    <text evidence="12">The sequence shown here is derived from an EMBL/GenBank/DDBJ whole genome shotgun (WGS) entry which is preliminary data.</text>
</comment>
<evidence type="ECO:0000256" key="2">
    <source>
        <dbReference type="ARBA" id="ARBA00022527"/>
    </source>
</evidence>
<evidence type="ECO:0000256" key="4">
    <source>
        <dbReference type="ARBA" id="ARBA00022741"/>
    </source>
</evidence>
<evidence type="ECO:0000256" key="3">
    <source>
        <dbReference type="ARBA" id="ARBA00022679"/>
    </source>
</evidence>
<evidence type="ECO:0000256" key="1">
    <source>
        <dbReference type="ARBA" id="ARBA00012513"/>
    </source>
</evidence>
<evidence type="ECO:0000256" key="7">
    <source>
        <dbReference type="ARBA" id="ARBA00047899"/>
    </source>
</evidence>
<feature type="compositionally biased region" description="Low complexity" evidence="10">
    <location>
        <begin position="457"/>
        <end position="473"/>
    </location>
</feature>
<feature type="compositionally biased region" description="Polar residues" evidence="10">
    <location>
        <begin position="70"/>
        <end position="85"/>
    </location>
</feature>
<dbReference type="AlphaFoldDB" id="A0AAD4D4W5"/>
<accession>A0AAD4D4W5</accession>
<feature type="binding site" evidence="9">
    <location>
        <position position="276"/>
    </location>
    <ligand>
        <name>ATP</name>
        <dbReference type="ChEBI" id="CHEBI:30616"/>
    </ligand>
</feature>
<keyword evidence="4 9" id="KW-0547">Nucleotide-binding</keyword>
<dbReference type="PROSITE" id="PS00107">
    <property type="entry name" value="PROTEIN_KINASE_ATP"/>
    <property type="match status" value="1"/>
</dbReference>
<dbReference type="GO" id="GO:0004674">
    <property type="term" value="F:protein serine/threonine kinase activity"/>
    <property type="evidence" value="ECO:0007669"/>
    <property type="project" value="UniProtKB-KW"/>
</dbReference>
<dbReference type="EMBL" id="JAAAIL010001636">
    <property type="protein sequence ID" value="KAG0267195.1"/>
    <property type="molecule type" value="Genomic_DNA"/>
</dbReference>
<dbReference type="InterPro" id="IPR011009">
    <property type="entry name" value="Kinase-like_dom_sf"/>
</dbReference>
<evidence type="ECO:0000256" key="5">
    <source>
        <dbReference type="ARBA" id="ARBA00022777"/>
    </source>
</evidence>
<dbReference type="GO" id="GO:0005524">
    <property type="term" value="F:ATP binding"/>
    <property type="evidence" value="ECO:0007669"/>
    <property type="project" value="UniProtKB-UniRule"/>
</dbReference>
<keyword evidence="5" id="KW-0418">Kinase</keyword>
<dbReference type="Gene3D" id="1.10.510.10">
    <property type="entry name" value="Transferase(Phosphotransferase) domain 1"/>
    <property type="match status" value="2"/>
</dbReference>
<keyword evidence="2" id="KW-0723">Serine/threonine-protein kinase</keyword>
<feature type="region of interest" description="Disordered" evidence="10">
    <location>
        <begin position="1"/>
        <end position="228"/>
    </location>
</feature>
<feature type="region of interest" description="Disordered" evidence="10">
    <location>
        <begin position="814"/>
        <end position="845"/>
    </location>
</feature>
<dbReference type="InterPro" id="IPR017441">
    <property type="entry name" value="Protein_kinase_ATP_BS"/>
</dbReference>
<evidence type="ECO:0000256" key="9">
    <source>
        <dbReference type="PROSITE-ProRule" id="PRU10141"/>
    </source>
</evidence>
<evidence type="ECO:0000313" key="13">
    <source>
        <dbReference type="Proteomes" id="UP001194580"/>
    </source>
</evidence>
<dbReference type="Gene3D" id="3.30.200.20">
    <property type="entry name" value="Phosphorylase Kinase, domain 1"/>
    <property type="match status" value="1"/>
</dbReference>
<keyword evidence="3" id="KW-0808">Transferase</keyword>
<feature type="region of interest" description="Disordered" evidence="10">
    <location>
        <begin position="893"/>
        <end position="965"/>
    </location>
</feature>
<evidence type="ECO:0000256" key="8">
    <source>
        <dbReference type="ARBA" id="ARBA00048679"/>
    </source>
</evidence>
<sequence>MLDPHQTPRQQRARPQSDSHNLRHSDMRAARRTSSSALSNTSTTDYDETSDIDSLLDVSASPAPSQQSSRTTSPGEHNNTPSSSSRKAKKTGLRLSLMNLRTPKSSSRTPSDVEHSPEPYTSRRSIDGSRNQLEQRASLELPRTSFDSIDPRRREHLASPPQLSTSAPKTSSARFSFIHSPTPSTPTMARPAHSRSNTTPTHSPNLSTYGTSPRRTMASPSPQPVKETHTMMKDYDPMTGNKMINKYMVVRELGRGVHGKVKLCRDTVTDELCAIKIVDKTTRRRLGRAQISNEQKIRREIAIMKKCIHPNVVRLIEVIDDPNARKIYLVLEYMEGGEVRWKDVEDKPILQLDDARTIFRDIVLGLEYLHMQGIIHRDIKPANLLLSGDGTVKISDFGVSHFSEKNALEHDLENTPAVEKAPHPPSGSNPFENFFRHPSPHSPLASTFSGRSQGAFHQDPPSSHFQQQQFSTATQYQQWGDDLELAKTAGSPAFFAPELCYASEFSPAMSPALSSASQTSFILTSPTPRTVPSTPTGTISTAGGHGYAPRPPITKAIDIWALGVTLYCFVYGRCPFIAETEFELFNIIPRKQPSYPDCVPGRDHVEPSLKDLLSRLLEKDVTKRITLREVKEHAWVTEGLKDPERWRIETDPGNYQRVHITDEDLKGAVTIMDKIKNRIRKLSVSLTNFTLNRRRSKSITSANPPESPTILHSPIPIIRSPATTSQSSTHAVAQPQTYVNPMSLPERFQHFYSHSNPGPNAVPFRPDRLERPNSVCSNTSSIEEVDEGDDLSGSGSSAQKNTSYIGRRRLLRHSSHQHSTNNNLDGRPLSIGSYTNHPSRRSYGSELEEQSIGLYANKSAAGGVSFSGLPSARVVPAGHSGLSKSWVYSGNTDADSGLASGSHSQQQQQHHQQQEQLNIPQNAGSYRSTTLSPSSTLVSDIQEQSEHVYKESFSKPPNSVAPECT</sequence>
<evidence type="ECO:0000259" key="11">
    <source>
        <dbReference type="PROSITE" id="PS50011"/>
    </source>
</evidence>
<dbReference type="PROSITE" id="PS50011">
    <property type="entry name" value="PROTEIN_KINASE_DOM"/>
    <property type="match status" value="1"/>
</dbReference>
<comment type="catalytic activity">
    <reaction evidence="8">
        <text>L-seryl-[protein] + ATP = O-phospho-L-seryl-[protein] + ADP + H(+)</text>
        <dbReference type="Rhea" id="RHEA:17989"/>
        <dbReference type="Rhea" id="RHEA-COMP:9863"/>
        <dbReference type="Rhea" id="RHEA-COMP:11604"/>
        <dbReference type="ChEBI" id="CHEBI:15378"/>
        <dbReference type="ChEBI" id="CHEBI:29999"/>
        <dbReference type="ChEBI" id="CHEBI:30616"/>
        <dbReference type="ChEBI" id="CHEBI:83421"/>
        <dbReference type="ChEBI" id="CHEBI:456216"/>
        <dbReference type="EC" id="2.7.11.1"/>
    </reaction>
</comment>
<feature type="compositionally biased region" description="Low complexity" evidence="10">
    <location>
        <begin position="32"/>
        <end position="44"/>
    </location>
</feature>
<dbReference type="PANTHER" id="PTHR43895">
    <property type="entry name" value="CALCIUM/CALMODULIN-DEPENDENT PROTEIN KINASE KINASE-RELATED"/>
    <property type="match status" value="1"/>
</dbReference>
<protein>
    <recommendedName>
        <fullName evidence="1">non-specific serine/threonine protein kinase</fullName>
        <ecNumber evidence="1">2.7.11.1</ecNumber>
    </recommendedName>
</protein>